<sequence length="453" mass="48864">MIELSLGAALVGAAFGSGALAQTAKAGPEVETFSLANGMDVVVVPDRRAPVATHMVWYRVGSADEVRGKSGLAHFLEHLMFKGTKKHPAGEFSNTVSELGGQENAFTSYDYTAYYQRVPKEALKTVMEFEADRMTNLVLSDEVVLPERDVILEERRSRTDSDPSAQLSEATSAALWMNHPYGLPIIGWDHEIQGLTRQDAIAFYEKYYTPNNAILIVAGDVDAAEVKALAAETYAKIERRAEPPVRDRPREPEQRAARRVELADVRVRQPSVSRVYLAPSYRTAKGEEAYALDVLAVVLGGGSTSRLYRSLVVEQGIAASAGAYYGGTSLDESRFAVYALPRPGVSLAQSEAGIDAVITKLVAEGVTKEELDRAKTRLVAETIYDLDSQASMARTFGAALTTGMSVEDVIAWPERIKAVTAEQVVEAAKSALVTRQSVTGLLESASGSPGSAL</sequence>
<dbReference type="RefSeq" id="WP_114955599.1">
    <property type="nucleotide sequence ID" value="NZ_JBHSJF010000001.1"/>
</dbReference>
<evidence type="ECO:0000256" key="3">
    <source>
        <dbReference type="ARBA" id="ARBA00023049"/>
    </source>
</evidence>
<dbReference type="PANTHER" id="PTHR11851">
    <property type="entry name" value="METALLOPROTEASE"/>
    <property type="match status" value="1"/>
</dbReference>
<dbReference type="SUPFAM" id="SSF63411">
    <property type="entry name" value="LuxS/MPP-like metallohydrolase"/>
    <property type="match status" value="2"/>
</dbReference>
<dbReference type="EMBL" id="JBHSJF010000001">
    <property type="protein sequence ID" value="MFC5066658.1"/>
    <property type="molecule type" value="Genomic_DNA"/>
</dbReference>
<feature type="domain" description="Peptidase M16 N-terminal" evidence="6">
    <location>
        <begin position="42"/>
        <end position="187"/>
    </location>
</feature>
<keyword evidence="3" id="KW-0378">Hydrolase</keyword>
<evidence type="ECO:0000313" key="9">
    <source>
        <dbReference type="Proteomes" id="UP001595796"/>
    </source>
</evidence>
<feature type="signal peptide" evidence="5">
    <location>
        <begin position="1"/>
        <end position="21"/>
    </location>
</feature>
<dbReference type="PROSITE" id="PS00143">
    <property type="entry name" value="INSULINASE"/>
    <property type="match status" value="1"/>
</dbReference>
<organism evidence="8 9">
    <name type="scientific">Flaviflagellibacter deserti</name>
    <dbReference type="NCBI Taxonomy" id="2267266"/>
    <lineage>
        <taxon>Bacteria</taxon>
        <taxon>Pseudomonadati</taxon>
        <taxon>Pseudomonadota</taxon>
        <taxon>Alphaproteobacteria</taxon>
        <taxon>Hyphomicrobiales</taxon>
        <taxon>Flaviflagellibacter</taxon>
    </lineage>
</organism>
<dbReference type="InterPro" id="IPR050361">
    <property type="entry name" value="MPP/UQCRC_Complex"/>
</dbReference>
<dbReference type="Proteomes" id="UP001595796">
    <property type="component" value="Unassembled WGS sequence"/>
</dbReference>
<proteinExistence type="inferred from homology"/>
<keyword evidence="3" id="KW-0645">Protease</keyword>
<feature type="domain" description="Peptidase M16 C-terminal" evidence="7">
    <location>
        <begin position="195"/>
        <end position="378"/>
    </location>
</feature>
<evidence type="ECO:0000259" key="6">
    <source>
        <dbReference type="Pfam" id="PF00675"/>
    </source>
</evidence>
<dbReference type="InterPro" id="IPR011249">
    <property type="entry name" value="Metalloenz_LuxS/M16"/>
</dbReference>
<comment type="similarity">
    <text evidence="2 4">Belongs to the peptidase M16 family.</text>
</comment>
<dbReference type="Pfam" id="PF00675">
    <property type="entry name" value="Peptidase_M16"/>
    <property type="match status" value="1"/>
</dbReference>
<accession>A0ABV9YXW8</accession>
<evidence type="ECO:0000259" key="7">
    <source>
        <dbReference type="Pfam" id="PF05193"/>
    </source>
</evidence>
<dbReference type="InterPro" id="IPR007863">
    <property type="entry name" value="Peptidase_M16_C"/>
</dbReference>
<dbReference type="InterPro" id="IPR011765">
    <property type="entry name" value="Pept_M16_N"/>
</dbReference>
<feature type="chain" id="PRO_5047500556" evidence="5">
    <location>
        <begin position="22"/>
        <end position="453"/>
    </location>
</feature>
<dbReference type="InterPro" id="IPR001431">
    <property type="entry name" value="Pept_M16_Zn_BS"/>
</dbReference>
<comment type="caution">
    <text evidence="8">The sequence shown here is derived from an EMBL/GenBank/DDBJ whole genome shotgun (WGS) entry which is preliminary data.</text>
</comment>
<name>A0ABV9YXW8_9HYPH</name>
<dbReference type="PANTHER" id="PTHR11851:SF49">
    <property type="entry name" value="MITOCHONDRIAL-PROCESSING PEPTIDASE SUBUNIT ALPHA"/>
    <property type="match status" value="1"/>
</dbReference>
<comment type="cofactor">
    <cofactor evidence="1">
        <name>Zn(2+)</name>
        <dbReference type="ChEBI" id="CHEBI:29105"/>
    </cofactor>
</comment>
<dbReference type="Pfam" id="PF05193">
    <property type="entry name" value="Peptidase_M16_C"/>
    <property type="match status" value="1"/>
</dbReference>
<evidence type="ECO:0000256" key="5">
    <source>
        <dbReference type="SAM" id="SignalP"/>
    </source>
</evidence>
<protein>
    <submittedName>
        <fullName evidence="8">M16 family metallopeptidase</fullName>
    </submittedName>
</protein>
<evidence type="ECO:0000256" key="1">
    <source>
        <dbReference type="ARBA" id="ARBA00001947"/>
    </source>
</evidence>
<evidence type="ECO:0000313" key="8">
    <source>
        <dbReference type="EMBL" id="MFC5066658.1"/>
    </source>
</evidence>
<keyword evidence="5" id="KW-0732">Signal</keyword>
<evidence type="ECO:0000256" key="4">
    <source>
        <dbReference type="RuleBase" id="RU004447"/>
    </source>
</evidence>
<reference evidence="9" key="1">
    <citation type="journal article" date="2019" name="Int. J. Syst. Evol. Microbiol.">
        <title>The Global Catalogue of Microorganisms (GCM) 10K type strain sequencing project: providing services to taxonomists for standard genome sequencing and annotation.</title>
        <authorList>
            <consortium name="The Broad Institute Genomics Platform"/>
            <consortium name="The Broad Institute Genome Sequencing Center for Infectious Disease"/>
            <person name="Wu L."/>
            <person name="Ma J."/>
        </authorList>
    </citation>
    <scope>NUCLEOTIDE SEQUENCE [LARGE SCALE GENOMIC DNA]</scope>
    <source>
        <strain evidence="9">CGMCC 1.16444</strain>
    </source>
</reference>
<keyword evidence="3" id="KW-0482">Metalloprotease</keyword>
<keyword evidence="9" id="KW-1185">Reference proteome</keyword>
<evidence type="ECO:0000256" key="2">
    <source>
        <dbReference type="ARBA" id="ARBA00007261"/>
    </source>
</evidence>
<dbReference type="Gene3D" id="3.30.830.10">
    <property type="entry name" value="Metalloenzyme, LuxS/M16 peptidase-like"/>
    <property type="match status" value="2"/>
</dbReference>
<gene>
    <name evidence="8" type="ORF">ACFPFW_01350</name>
</gene>